<accession>A0AA87ZTU3</accession>
<evidence type="ECO:0000256" key="1">
    <source>
        <dbReference type="SAM" id="MobiDB-lite"/>
    </source>
</evidence>
<keyword evidence="3" id="KW-1185">Reference proteome</keyword>
<name>A0AA87ZTU3_FICCA</name>
<dbReference type="PANTHER" id="PTHR33130:SF43">
    <property type="entry name" value="OS01G0688600 PROTEIN"/>
    <property type="match status" value="1"/>
</dbReference>
<evidence type="ECO:0000313" key="3">
    <source>
        <dbReference type="Proteomes" id="UP001187192"/>
    </source>
</evidence>
<feature type="compositionally biased region" description="Acidic residues" evidence="1">
    <location>
        <begin position="137"/>
        <end position="158"/>
    </location>
</feature>
<organism evidence="2 3">
    <name type="scientific">Ficus carica</name>
    <name type="common">Common fig</name>
    <dbReference type="NCBI Taxonomy" id="3494"/>
    <lineage>
        <taxon>Eukaryota</taxon>
        <taxon>Viridiplantae</taxon>
        <taxon>Streptophyta</taxon>
        <taxon>Embryophyta</taxon>
        <taxon>Tracheophyta</taxon>
        <taxon>Spermatophyta</taxon>
        <taxon>Magnoliopsida</taxon>
        <taxon>eudicotyledons</taxon>
        <taxon>Gunneridae</taxon>
        <taxon>Pentapetalae</taxon>
        <taxon>rosids</taxon>
        <taxon>fabids</taxon>
        <taxon>Rosales</taxon>
        <taxon>Moraceae</taxon>
        <taxon>Ficeae</taxon>
        <taxon>Ficus</taxon>
    </lineage>
</organism>
<dbReference type="Gramene" id="FCD_00018802-RA">
    <property type="protein sequence ID" value="FCD_00018802-RA:cds"/>
    <property type="gene ID" value="FCD_00018802"/>
</dbReference>
<feature type="compositionally biased region" description="Basic and acidic residues" evidence="1">
    <location>
        <begin position="70"/>
        <end position="81"/>
    </location>
</feature>
<dbReference type="Proteomes" id="UP001187192">
    <property type="component" value="Unassembled WGS sequence"/>
</dbReference>
<sequence>MVCLGERERLVVKSSMAVAPERTAAKPLHNFDLPCLKWGNQRYLRCVKVNSDGGGGTDRRSVCSRFESSPADRRREPESERRKRQQRFFSKPGKEDEKDDGEEGIAAVREKLMCDLKKAADKMKYAIFRKEEVAAAEGDDEEEEEEDNAVEDDEEDDDMAASAAYGERLPSAVATSAAAAGVETRPWNLRTRRAACKAPAKGLRIEDRKDVNWSPLRTEGNNGARSPRLVRGLPPEKKERVKFSVSLARKEIEEDFMALLGHRPPRRPKKRPRIVQRYLDPLFPGLLLGEITTETYKVPEVPENGRITGIGIIIWFLNCTPKSSSPNWLLFGSSDGNEDEKLKGSNVSERQLWGKVSGHYVVESSTVGNSVALISRKLTINHHYVMGI</sequence>
<proteinExistence type="predicted"/>
<evidence type="ECO:0000313" key="2">
    <source>
        <dbReference type="EMBL" id="GMN38595.1"/>
    </source>
</evidence>
<dbReference type="InterPro" id="IPR012438">
    <property type="entry name" value="DUF1639"/>
</dbReference>
<protein>
    <submittedName>
        <fullName evidence="2">Uncharacterized protein</fullName>
    </submittedName>
</protein>
<feature type="region of interest" description="Disordered" evidence="1">
    <location>
        <begin position="134"/>
        <end position="158"/>
    </location>
</feature>
<dbReference type="AlphaFoldDB" id="A0AA87ZTU3"/>
<feature type="region of interest" description="Disordered" evidence="1">
    <location>
        <begin position="49"/>
        <end position="102"/>
    </location>
</feature>
<comment type="caution">
    <text evidence="2">The sequence shown here is derived from an EMBL/GenBank/DDBJ whole genome shotgun (WGS) entry which is preliminary data.</text>
</comment>
<dbReference type="Pfam" id="PF07797">
    <property type="entry name" value="DUF1639"/>
    <property type="match status" value="1"/>
</dbReference>
<gene>
    <name evidence="2" type="ORF">TIFTF001_007833</name>
</gene>
<dbReference type="EMBL" id="BTGU01000008">
    <property type="protein sequence ID" value="GMN38595.1"/>
    <property type="molecule type" value="Genomic_DNA"/>
</dbReference>
<reference evidence="2" key="1">
    <citation type="submission" date="2023-07" db="EMBL/GenBank/DDBJ databases">
        <title>draft genome sequence of fig (Ficus carica).</title>
        <authorList>
            <person name="Takahashi T."/>
            <person name="Nishimura K."/>
        </authorList>
    </citation>
    <scope>NUCLEOTIDE SEQUENCE</scope>
</reference>
<dbReference type="PANTHER" id="PTHR33130">
    <property type="entry name" value="PUTATIVE (DUF1639)-RELATED"/>
    <property type="match status" value="1"/>
</dbReference>